<organism evidence="3 4">
    <name type="scientific">Paraburkholderia polaris</name>
    <dbReference type="NCBI Taxonomy" id="2728848"/>
    <lineage>
        <taxon>Bacteria</taxon>
        <taxon>Pseudomonadati</taxon>
        <taxon>Pseudomonadota</taxon>
        <taxon>Betaproteobacteria</taxon>
        <taxon>Burkholderiales</taxon>
        <taxon>Burkholderiaceae</taxon>
        <taxon>Paraburkholderia</taxon>
    </lineage>
</organism>
<evidence type="ECO:0000256" key="1">
    <source>
        <dbReference type="SAM" id="MobiDB-lite"/>
    </source>
</evidence>
<dbReference type="RefSeq" id="WP_169486628.1">
    <property type="nucleotide sequence ID" value="NZ_JABBGJ010000017.1"/>
</dbReference>
<dbReference type="AlphaFoldDB" id="A0A848IG30"/>
<dbReference type="InterPro" id="IPR022236">
    <property type="entry name" value="DUF3761"/>
</dbReference>
<proteinExistence type="predicted"/>
<dbReference type="Proteomes" id="UP000544134">
    <property type="component" value="Unassembled WGS sequence"/>
</dbReference>
<sequence length="87" mass="9362">MERLAVLLLLSFSLVSANAAYQHPRESELREHGHYTNRSGHKVHSPAHATNGGVPTGATAHCGDGTYSFSEHHSGTCSGHRGVAEWE</sequence>
<evidence type="ECO:0000313" key="3">
    <source>
        <dbReference type="EMBL" id="NML99655.1"/>
    </source>
</evidence>
<reference evidence="3 4" key="1">
    <citation type="submission" date="2020-04" db="EMBL/GenBank/DDBJ databases">
        <title>Paraburkholderia sp. RP-4-7 isolated from soil.</title>
        <authorList>
            <person name="Dahal R.H."/>
        </authorList>
    </citation>
    <scope>NUCLEOTIDE SEQUENCE [LARGE SCALE GENOMIC DNA]</scope>
    <source>
        <strain evidence="3 4">RP-4-7</strain>
    </source>
</reference>
<feature type="region of interest" description="Disordered" evidence="1">
    <location>
        <begin position="36"/>
        <end position="57"/>
    </location>
</feature>
<feature type="chain" id="PRO_5032750730" evidence="2">
    <location>
        <begin position="20"/>
        <end position="87"/>
    </location>
</feature>
<comment type="caution">
    <text evidence="3">The sequence shown here is derived from an EMBL/GenBank/DDBJ whole genome shotgun (WGS) entry which is preliminary data.</text>
</comment>
<keyword evidence="4" id="KW-1185">Reference proteome</keyword>
<feature type="signal peptide" evidence="2">
    <location>
        <begin position="1"/>
        <end position="19"/>
    </location>
</feature>
<dbReference type="Pfam" id="PF12587">
    <property type="entry name" value="DUF3761"/>
    <property type="match status" value="1"/>
</dbReference>
<keyword evidence="2" id="KW-0732">Signal</keyword>
<evidence type="ECO:0000313" key="4">
    <source>
        <dbReference type="Proteomes" id="UP000544134"/>
    </source>
</evidence>
<gene>
    <name evidence="3" type="ORF">HHL24_17145</name>
</gene>
<accession>A0A848IG30</accession>
<protein>
    <submittedName>
        <fullName evidence="3">DUF3761 domain-containing protein</fullName>
    </submittedName>
</protein>
<evidence type="ECO:0000256" key="2">
    <source>
        <dbReference type="SAM" id="SignalP"/>
    </source>
</evidence>
<name>A0A848IG30_9BURK</name>
<dbReference type="EMBL" id="JABBGJ010000017">
    <property type="protein sequence ID" value="NML99655.1"/>
    <property type="molecule type" value="Genomic_DNA"/>
</dbReference>